<dbReference type="Gene3D" id="3.20.20.80">
    <property type="entry name" value="Glycosidases"/>
    <property type="match status" value="1"/>
</dbReference>
<dbReference type="Gene3D" id="2.60.40.10">
    <property type="entry name" value="Immunoglobulins"/>
    <property type="match status" value="1"/>
</dbReference>
<dbReference type="SUPFAM" id="SSF51445">
    <property type="entry name" value="(Trans)glycosidases"/>
    <property type="match status" value="1"/>
</dbReference>
<dbReference type="GO" id="GO:0016798">
    <property type="term" value="F:hydrolase activity, acting on glycosyl bonds"/>
    <property type="evidence" value="ECO:0007669"/>
    <property type="project" value="UniProtKB-KW"/>
</dbReference>
<dbReference type="SMART" id="SM00642">
    <property type="entry name" value="Aamy"/>
    <property type="match status" value="1"/>
</dbReference>
<dbReference type="InterPro" id="IPR045857">
    <property type="entry name" value="O16G_dom_2"/>
</dbReference>
<protein>
    <submittedName>
        <fullName evidence="4">Glycoside hydrolase family 13 protein</fullName>
    </submittedName>
</protein>
<dbReference type="PANTHER" id="PTHR10357">
    <property type="entry name" value="ALPHA-AMYLASE FAMILY MEMBER"/>
    <property type="match status" value="1"/>
</dbReference>
<evidence type="ECO:0000259" key="3">
    <source>
        <dbReference type="SMART" id="SM00642"/>
    </source>
</evidence>
<proteinExistence type="predicted"/>
<reference evidence="4" key="1">
    <citation type="submission" date="2020-10" db="EMBL/GenBank/DDBJ databases">
        <authorList>
            <person name="Gilroy R."/>
        </authorList>
    </citation>
    <scope>NUCLEOTIDE SEQUENCE</scope>
    <source>
        <strain evidence="4">517</strain>
    </source>
</reference>
<comment type="caution">
    <text evidence="4">The sequence shown here is derived from an EMBL/GenBank/DDBJ whole genome shotgun (WGS) entry which is preliminary data.</text>
</comment>
<dbReference type="InterPro" id="IPR013783">
    <property type="entry name" value="Ig-like_fold"/>
</dbReference>
<dbReference type="InterPro" id="IPR006047">
    <property type="entry name" value="GH13_cat_dom"/>
</dbReference>
<keyword evidence="2" id="KW-0326">Glycosidase</keyword>
<name>A0A940DHM6_9FIRM</name>
<dbReference type="AlphaFoldDB" id="A0A940DHM6"/>
<accession>A0A940DHM6</accession>
<gene>
    <name evidence="4" type="ORF">IAB16_04835</name>
</gene>
<dbReference type="Pfam" id="PF00128">
    <property type="entry name" value="Alpha-amylase"/>
    <property type="match status" value="1"/>
</dbReference>
<evidence type="ECO:0000313" key="4">
    <source>
        <dbReference type="EMBL" id="MBO8424322.1"/>
    </source>
</evidence>
<dbReference type="GO" id="GO:0005975">
    <property type="term" value="P:carbohydrate metabolic process"/>
    <property type="evidence" value="ECO:0007669"/>
    <property type="project" value="InterPro"/>
</dbReference>
<dbReference type="Proteomes" id="UP000727857">
    <property type="component" value="Unassembled WGS sequence"/>
</dbReference>
<dbReference type="EMBL" id="JADINF010000122">
    <property type="protein sequence ID" value="MBO8424322.1"/>
    <property type="molecule type" value="Genomic_DNA"/>
</dbReference>
<evidence type="ECO:0000256" key="1">
    <source>
        <dbReference type="ARBA" id="ARBA00022801"/>
    </source>
</evidence>
<evidence type="ECO:0000256" key="2">
    <source>
        <dbReference type="ARBA" id="ARBA00023295"/>
    </source>
</evidence>
<sequence>MLKFDSRNLEYKRPFGAVKTRRKVSLVFPVNVSACSTGVGMILRGEKTVRYDMEYRRTTGEYKYYTLDFTVDEPGLYRYRFEVYTQDGCIFVGRNPDGVAVAGDWLPEWQLTVYDEDFKTADWLKGGVIYHIFPDRFARVEDGKRPLYGYLKNWGEELTVVDDDGVYRANDFYGGNIKGIISRLDYIASLGVTAIYLSPIFESHSNHRYDTADYMKIDALFGTEEEFAELVKEAEKRGMGIILDGVFNHTGADSIYFNKFGHYPSLGAYQSKKSPYYKWYTFTEYPDKYTCWWGVTVVPTVRRDCAEFQKFIAGKGGVIEKWTKLGAKGWRLDVADELSTEFIEKLRVSCKSHGDIAIIGEVWEDASTKISYGEARRYLFGHELDGTMNYPFRNAIIGLLKSKNIDYFVNEVMTIVENYPKEALASSMCLLGTHDTVRILTALSGAAPGNTKTERLAYRLTPDELAKGKRLLRIASALQYFLPGLPTVYYGDEIGMQGFEDPINRRPYSYGYEDNELLAHYRYLGAIHREFSEEFSLERRGSELRLMRGRYTLVVNPIEESYDVIKNY</sequence>
<dbReference type="CDD" id="cd11338">
    <property type="entry name" value="AmyAc_CMD"/>
    <property type="match status" value="1"/>
</dbReference>
<keyword evidence="1 4" id="KW-0378">Hydrolase</keyword>
<dbReference type="Gene3D" id="3.90.400.10">
    <property type="entry name" value="Oligo-1,6-glucosidase, Domain 2"/>
    <property type="match status" value="1"/>
</dbReference>
<reference evidence="4" key="2">
    <citation type="journal article" date="2021" name="PeerJ">
        <title>Extensive microbial diversity within the chicken gut microbiome revealed by metagenomics and culture.</title>
        <authorList>
            <person name="Gilroy R."/>
            <person name="Ravi A."/>
            <person name="Getino M."/>
            <person name="Pursley I."/>
            <person name="Horton D.L."/>
            <person name="Alikhan N.F."/>
            <person name="Baker D."/>
            <person name="Gharbi K."/>
            <person name="Hall N."/>
            <person name="Watson M."/>
            <person name="Adriaenssens E.M."/>
            <person name="Foster-Nyarko E."/>
            <person name="Jarju S."/>
            <person name="Secka A."/>
            <person name="Antonio M."/>
            <person name="Oren A."/>
            <person name="Chaudhuri R.R."/>
            <person name="La Ragione R."/>
            <person name="Hildebrand F."/>
            <person name="Pallen M.J."/>
        </authorList>
    </citation>
    <scope>NUCLEOTIDE SEQUENCE</scope>
    <source>
        <strain evidence="4">517</strain>
    </source>
</reference>
<feature type="domain" description="Glycosyl hydrolase family 13 catalytic" evidence="3">
    <location>
        <begin position="131"/>
        <end position="528"/>
    </location>
</feature>
<organism evidence="4 5">
    <name type="scientific">Candidatus Stercoripulliclostridium pullicola</name>
    <dbReference type="NCBI Taxonomy" id="2840953"/>
    <lineage>
        <taxon>Bacteria</taxon>
        <taxon>Bacillati</taxon>
        <taxon>Bacillota</taxon>
        <taxon>Clostridia</taxon>
        <taxon>Eubacteriales</taxon>
        <taxon>Candidatus Stercoripulliclostridium</taxon>
    </lineage>
</organism>
<evidence type="ECO:0000313" key="5">
    <source>
        <dbReference type="Proteomes" id="UP000727857"/>
    </source>
</evidence>
<dbReference type="PANTHER" id="PTHR10357:SF210">
    <property type="entry name" value="MALTODEXTRIN GLUCOSIDASE"/>
    <property type="match status" value="1"/>
</dbReference>
<dbReference type="InterPro" id="IPR017853">
    <property type="entry name" value="GH"/>
</dbReference>